<evidence type="ECO:0000313" key="3">
    <source>
        <dbReference type="Proteomes" id="UP000324222"/>
    </source>
</evidence>
<keyword evidence="3" id="KW-1185">Reference proteome</keyword>
<gene>
    <name evidence="2" type="ORF">E2C01_003419</name>
</gene>
<evidence type="ECO:0000256" key="1">
    <source>
        <dbReference type="SAM" id="MobiDB-lite"/>
    </source>
</evidence>
<feature type="region of interest" description="Disordered" evidence="1">
    <location>
        <begin position="49"/>
        <end position="117"/>
    </location>
</feature>
<dbReference type="Proteomes" id="UP000324222">
    <property type="component" value="Unassembled WGS sequence"/>
</dbReference>
<dbReference type="OrthoDB" id="18996at2759"/>
<dbReference type="EMBL" id="VSRR010000130">
    <property type="protein sequence ID" value="MPC10779.1"/>
    <property type="molecule type" value="Genomic_DNA"/>
</dbReference>
<protein>
    <submittedName>
        <fullName evidence="2">Uncharacterized protein</fullName>
    </submittedName>
</protein>
<reference evidence="2 3" key="1">
    <citation type="submission" date="2019-05" db="EMBL/GenBank/DDBJ databases">
        <title>Another draft genome of Portunus trituberculatus and its Hox gene families provides insights of decapod evolution.</title>
        <authorList>
            <person name="Jeong J.-H."/>
            <person name="Song I."/>
            <person name="Kim S."/>
            <person name="Choi T."/>
            <person name="Kim D."/>
            <person name="Ryu S."/>
            <person name="Kim W."/>
        </authorList>
    </citation>
    <scope>NUCLEOTIDE SEQUENCE [LARGE SCALE GENOMIC DNA]</scope>
    <source>
        <tissue evidence="2">Muscle</tissue>
    </source>
</reference>
<feature type="compositionally biased region" description="Low complexity" evidence="1">
    <location>
        <begin position="70"/>
        <end position="86"/>
    </location>
</feature>
<comment type="caution">
    <text evidence="2">The sequence shown here is derived from an EMBL/GenBank/DDBJ whole genome shotgun (WGS) entry which is preliminary data.</text>
</comment>
<evidence type="ECO:0000313" key="2">
    <source>
        <dbReference type="EMBL" id="MPC10779.1"/>
    </source>
</evidence>
<organism evidence="2 3">
    <name type="scientific">Portunus trituberculatus</name>
    <name type="common">Swimming crab</name>
    <name type="synonym">Neptunus trituberculatus</name>
    <dbReference type="NCBI Taxonomy" id="210409"/>
    <lineage>
        <taxon>Eukaryota</taxon>
        <taxon>Metazoa</taxon>
        <taxon>Ecdysozoa</taxon>
        <taxon>Arthropoda</taxon>
        <taxon>Crustacea</taxon>
        <taxon>Multicrustacea</taxon>
        <taxon>Malacostraca</taxon>
        <taxon>Eumalacostraca</taxon>
        <taxon>Eucarida</taxon>
        <taxon>Decapoda</taxon>
        <taxon>Pleocyemata</taxon>
        <taxon>Brachyura</taxon>
        <taxon>Eubrachyura</taxon>
        <taxon>Portunoidea</taxon>
        <taxon>Portunidae</taxon>
        <taxon>Portuninae</taxon>
        <taxon>Portunus</taxon>
    </lineage>
</organism>
<proteinExistence type="predicted"/>
<sequence>MRIEKVGGNREGATVSILRQLCFSEEKMRSLFYSICRPLREWVAVRHRSGASGSNGCTGGREGRRRHRSTSTSITTTTTTTTIAATGEHHNGTRHSHSPATSTDSNKKLQQGVDMRKQQRDTFANCVQGAC</sequence>
<dbReference type="AlphaFoldDB" id="A0A5B7CMS7"/>
<accession>A0A5B7CMS7</accession>
<name>A0A5B7CMS7_PORTR</name>